<comment type="caution">
    <text evidence="2">The sequence shown here is derived from an EMBL/GenBank/DDBJ whole genome shotgun (WGS) entry which is preliminary data.</text>
</comment>
<keyword evidence="3" id="KW-1185">Reference proteome</keyword>
<feature type="transmembrane region" description="Helical" evidence="1">
    <location>
        <begin position="38"/>
        <end position="58"/>
    </location>
</feature>
<feature type="transmembrane region" description="Helical" evidence="1">
    <location>
        <begin position="124"/>
        <end position="145"/>
    </location>
</feature>
<sequence>MASGGHDVAHHAAEGHGAHGGEDHGHGYHWIKRVWANLWLNGIFFTGMSVAGMFWLSYNYLAQAGWSAVFKRIPEAMPAFLPIAGVVMLITFILGGHDLFHWTHAGLYDPNGPEFDPIINGKKGYLNTPFFLIRMVIYFAGWYGLWRMMRKASLEEDQVGGLDNYHKMVKIGVIFLVFFAVTSSTSAWDFIMSIDTHWFSTMFGWYTLANWHVTGLAVIVLFVVTLKENGYLKAVNASHLHDLGKFVFAFSIFWTYVWFAQFLLYYYANIPEEVVYFWERFNGYGGAYKALFFVNIFMNFVFPFLLLMTRDSKRTPIIMKVACWFVILGHYVDFFNNIMPGTVGAHGAIGPFEIGCLAVFGSAFVWTVASQLEKAKLIAANHPMLQESVYHDIE</sequence>
<evidence type="ECO:0000256" key="1">
    <source>
        <dbReference type="SAM" id="Phobius"/>
    </source>
</evidence>
<keyword evidence="1" id="KW-1133">Transmembrane helix</keyword>
<feature type="transmembrane region" description="Helical" evidence="1">
    <location>
        <begin position="321"/>
        <end position="339"/>
    </location>
</feature>
<evidence type="ECO:0008006" key="4">
    <source>
        <dbReference type="Google" id="ProtNLM"/>
    </source>
</evidence>
<feature type="transmembrane region" description="Helical" evidence="1">
    <location>
        <begin position="345"/>
        <end position="369"/>
    </location>
</feature>
<keyword evidence="1" id="KW-0472">Membrane</keyword>
<protein>
    <recommendedName>
        <fullName evidence="4">Quinol:cytochrome C oxidoreductase</fullName>
    </recommendedName>
</protein>
<proteinExistence type="predicted"/>
<organism evidence="2 3">
    <name type="scientific">Ravibacter arvi</name>
    <dbReference type="NCBI Taxonomy" id="2051041"/>
    <lineage>
        <taxon>Bacteria</taxon>
        <taxon>Pseudomonadati</taxon>
        <taxon>Bacteroidota</taxon>
        <taxon>Cytophagia</taxon>
        <taxon>Cytophagales</taxon>
        <taxon>Spirosomataceae</taxon>
        <taxon>Ravibacter</taxon>
    </lineage>
</organism>
<gene>
    <name evidence="2" type="ORF">GCM10023091_41870</name>
</gene>
<feature type="transmembrane region" description="Helical" evidence="1">
    <location>
        <begin position="203"/>
        <end position="226"/>
    </location>
</feature>
<feature type="transmembrane region" description="Helical" evidence="1">
    <location>
        <begin position="246"/>
        <end position="268"/>
    </location>
</feature>
<dbReference type="EMBL" id="BAABEY010000036">
    <property type="protein sequence ID" value="GAA4447271.1"/>
    <property type="molecule type" value="Genomic_DNA"/>
</dbReference>
<evidence type="ECO:0000313" key="2">
    <source>
        <dbReference type="EMBL" id="GAA4447271.1"/>
    </source>
</evidence>
<name>A0ABP8MBR6_9BACT</name>
<dbReference type="Proteomes" id="UP001501508">
    <property type="component" value="Unassembled WGS sequence"/>
</dbReference>
<dbReference type="PANTHER" id="PTHR43044:SF1">
    <property type="entry name" value="QUINOL:CYTOCHROME C OXIDOREDUCTASE QUINONE-BINDING SUBUNIT 2"/>
    <property type="match status" value="1"/>
</dbReference>
<evidence type="ECO:0000313" key="3">
    <source>
        <dbReference type="Proteomes" id="UP001501508"/>
    </source>
</evidence>
<feature type="transmembrane region" description="Helical" evidence="1">
    <location>
        <begin position="171"/>
        <end position="191"/>
    </location>
</feature>
<keyword evidence="1" id="KW-0812">Transmembrane</keyword>
<reference evidence="3" key="1">
    <citation type="journal article" date="2019" name="Int. J. Syst. Evol. Microbiol.">
        <title>The Global Catalogue of Microorganisms (GCM) 10K type strain sequencing project: providing services to taxonomists for standard genome sequencing and annotation.</title>
        <authorList>
            <consortium name="The Broad Institute Genomics Platform"/>
            <consortium name="The Broad Institute Genome Sequencing Center for Infectious Disease"/>
            <person name="Wu L."/>
            <person name="Ma J."/>
        </authorList>
    </citation>
    <scope>NUCLEOTIDE SEQUENCE [LARGE SCALE GENOMIC DNA]</scope>
    <source>
        <strain evidence="3">JCM 31920</strain>
    </source>
</reference>
<dbReference type="PANTHER" id="PTHR43044">
    <property type="match status" value="1"/>
</dbReference>
<accession>A0ABP8MBR6</accession>
<feature type="transmembrane region" description="Helical" evidence="1">
    <location>
        <begin position="79"/>
        <end position="104"/>
    </location>
</feature>
<feature type="transmembrane region" description="Helical" evidence="1">
    <location>
        <begin position="288"/>
        <end position="309"/>
    </location>
</feature>